<dbReference type="InterPro" id="IPR012910">
    <property type="entry name" value="Plug_dom"/>
</dbReference>
<evidence type="ECO:0000259" key="12">
    <source>
        <dbReference type="Pfam" id="PF00593"/>
    </source>
</evidence>
<dbReference type="InterPro" id="IPR000531">
    <property type="entry name" value="Beta-barrel_TonB"/>
</dbReference>
<evidence type="ECO:0000256" key="3">
    <source>
        <dbReference type="ARBA" id="ARBA00022452"/>
    </source>
</evidence>
<dbReference type="InterPro" id="IPR008969">
    <property type="entry name" value="CarboxyPept-like_regulatory"/>
</dbReference>
<evidence type="ECO:0000256" key="2">
    <source>
        <dbReference type="ARBA" id="ARBA00022448"/>
    </source>
</evidence>
<feature type="domain" description="TonB-dependent receptor-like beta-barrel" evidence="12">
    <location>
        <begin position="456"/>
        <end position="881"/>
    </location>
</feature>
<dbReference type="InterPro" id="IPR023996">
    <property type="entry name" value="TonB-dep_OMP_SusC/RagA"/>
</dbReference>
<dbReference type="Pfam" id="PF07715">
    <property type="entry name" value="Plug"/>
    <property type="match status" value="1"/>
</dbReference>
<feature type="domain" description="TonB-dependent receptor plug" evidence="13">
    <location>
        <begin position="127"/>
        <end position="258"/>
    </location>
</feature>
<dbReference type="InterPro" id="IPR039426">
    <property type="entry name" value="TonB-dep_rcpt-like"/>
</dbReference>
<evidence type="ECO:0000256" key="5">
    <source>
        <dbReference type="ARBA" id="ARBA00023077"/>
    </source>
</evidence>
<evidence type="ECO:0000256" key="9">
    <source>
        <dbReference type="RuleBase" id="RU003357"/>
    </source>
</evidence>
<sequence>MKHNLHKLVWSIGMLLSAVFLMVNTAHAQDRRVTGRVLSGKDQQPVPGTSILVKNSQVGTTTDADGNFSLNVTPNATLVFSAIGFAGQEIKVGNQSQINVTLRETDQNLDEVVVTALGIKKETKTLGYATATLGSDQINVNRQPNFMNALQGKMAGVQISGLGTGPASTSKIRIRGQSSFSGQNSPLIVVNGVPIDNTNFSINSGNNGSDASVGNRGFNNSDGGDGLSSINPDDIEQMTVLKGATAAALYGSRAKDGVIMITTKTKGTSAGIGVTYNSNMTIEQPLDFTDYQYEYGQGENGVRPTTPNPTSGVWSWGERFQPGMTQVLFGGVTVPYEPVRNRIRQFYRNGLNWTNTIQLSTSGEKGGMTISASNLDSKGITPNNTFKRQSINFGFNYNVVPKLNVSGTINYSYEDNRNPPQIAQQDFTIPTVLYTMANSMPFDVMEANRYDADGNEFVWSRFRNRTNPYFTLSDKFEKIQRDRVFGNVALRYNFTDWLYVQGRIGQDYWSRNQNYNFPTGSAAQAPAPAGFANGWVVQETRRSREVNADFLIGANRNIGKIGVDVLLGGNQLYRYGDNNSVFAQDFVVRGLYTPQNARIKDPTYNFSERKVNSLYAQVGLSYNDYLFLNATARNDWFSTLAPGNRSILYPSVTGSFVFSQAFNNAMPDWITFGKLRAAYAEVGSDTDVPPYANGLFYGVNANLFQGQPVGFISGNRVPNTDLKPMRVAETEFGLEMKFLNNRIGFDVAYYNKITSDQIVAAQISTGSGYFDQLINSGQSQSRGIELLLTGSPARGANFSWDISFNAAYNETKLLRLLTDDDGTPEKDYDKNGQPAQIVTGGGVFIGELRQVVGRPLGQIYSFPLLRNAQGQLIHTASGLPQRGPQQISFGSALPRWFGGVTNTFNYKGINLSFLIDYRLGNQMISGTNRNAIRHGLHQMTLVGRDSPNYLMTGAGVGPNGEPNTARVNAQIYYETMVANSTGEAVVYNGGFIKLRQVSLGYDFTRFLPKTMFIKGLRLSAVSNNVLLLKKWVDNIDPEQFGFSSDNVVGLEATGVPTTRSIGFNLNARF</sequence>
<name>A0A1P9WZ44_9BACT</name>
<dbReference type="RefSeq" id="WP_077132063.1">
    <property type="nucleotide sequence ID" value="NZ_CP014263.1"/>
</dbReference>
<keyword evidence="6 8" id="KW-0472">Membrane</keyword>
<accession>A0A1P9WZ44</accession>
<dbReference type="InterPro" id="IPR023997">
    <property type="entry name" value="TonB-dep_OMP_SusC/RagA_CS"/>
</dbReference>
<reference evidence="14 15" key="1">
    <citation type="submission" date="2016-01" db="EMBL/GenBank/DDBJ databases">
        <authorList>
            <person name="Oliw E.H."/>
        </authorList>
    </citation>
    <scope>NUCLEOTIDE SEQUENCE [LARGE SCALE GENOMIC DNA]</scope>
    <source>
        <strain evidence="14 15">DY10</strain>
    </source>
</reference>
<dbReference type="KEGG" id="smon:AWR27_15655"/>
<comment type="subcellular location">
    <subcellularLocation>
        <location evidence="1 8">Cell outer membrane</location>
        <topology evidence="1 8">Multi-pass membrane protein</topology>
    </subcellularLocation>
</comment>
<dbReference type="STRING" id="1178516.AWR27_15655"/>
<dbReference type="Proteomes" id="UP000187941">
    <property type="component" value="Chromosome"/>
</dbReference>
<keyword evidence="3 8" id="KW-1134">Transmembrane beta strand</keyword>
<dbReference type="Gene3D" id="2.170.130.10">
    <property type="entry name" value="TonB-dependent receptor, plug domain"/>
    <property type="match status" value="1"/>
</dbReference>
<evidence type="ECO:0000256" key="7">
    <source>
        <dbReference type="ARBA" id="ARBA00023237"/>
    </source>
</evidence>
<dbReference type="InterPro" id="IPR036942">
    <property type="entry name" value="Beta-barrel_TonB_sf"/>
</dbReference>
<evidence type="ECO:0000259" key="13">
    <source>
        <dbReference type="Pfam" id="PF07715"/>
    </source>
</evidence>
<dbReference type="Pfam" id="PF13715">
    <property type="entry name" value="CarbopepD_reg_2"/>
    <property type="match status" value="1"/>
</dbReference>
<dbReference type="NCBIfam" id="TIGR04057">
    <property type="entry name" value="SusC_RagA_signa"/>
    <property type="match status" value="1"/>
</dbReference>
<dbReference type="Pfam" id="PF00593">
    <property type="entry name" value="TonB_dep_Rec_b-barrel"/>
    <property type="match status" value="1"/>
</dbReference>
<dbReference type="OrthoDB" id="9768177at2"/>
<proteinExistence type="inferred from homology"/>
<dbReference type="SUPFAM" id="SSF49464">
    <property type="entry name" value="Carboxypeptidase regulatory domain-like"/>
    <property type="match status" value="1"/>
</dbReference>
<comment type="similarity">
    <text evidence="8 9">Belongs to the TonB-dependent receptor family.</text>
</comment>
<feature type="region of interest" description="Disordered" evidence="10">
    <location>
        <begin position="205"/>
        <end position="231"/>
    </location>
</feature>
<evidence type="ECO:0000256" key="11">
    <source>
        <dbReference type="SAM" id="SignalP"/>
    </source>
</evidence>
<dbReference type="EMBL" id="CP014263">
    <property type="protein sequence ID" value="AQG80633.1"/>
    <property type="molecule type" value="Genomic_DNA"/>
</dbReference>
<evidence type="ECO:0000256" key="10">
    <source>
        <dbReference type="SAM" id="MobiDB-lite"/>
    </source>
</evidence>
<dbReference type="PROSITE" id="PS52016">
    <property type="entry name" value="TONB_DEPENDENT_REC_3"/>
    <property type="match status" value="1"/>
</dbReference>
<keyword evidence="15" id="KW-1185">Reference proteome</keyword>
<dbReference type="Gene3D" id="2.40.170.20">
    <property type="entry name" value="TonB-dependent receptor, beta-barrel domain"/>
    <property type="match status" value="1"/>
</dbReference>
<evidence type="ECO:0000313" key="15">
    <source>
        <dbReference type="Proteomes" id="UP000187941"/>
    </source>
</evidence>
<keyword evidence="2 8" id="KW-0813">Transport</keyword>
<dbReference type="AlphaFoldDB" id="A0A1P9WZ44"/>
<evidence type="ECO:0000256" key="1">
    <source>
        <dbReference type="ARBA" id="ARBA00004571"/>
    </source>
</evidence>
<feature type="compositionally biased region" description="Polar residues" evidence="10">
    <location>
        <begin position="205"/>
        <end position="222"/>
    </location>
</feature>
<evidence type="ECO:0000256" key="6">
    <source>
        <dbReference type="ARBA" id="ARBA00023136"/>
    </source>
</evidence>
<keyword evidence="7 8" id="KW-0998">Cell outer membrane</keyword>
<dbReference type="SUPFAM" id="SSF56935">
    <property type="entry name" value="Porins"/>
    <property type="match status" value="1"/>
</dbReference>
<evidence type="ECO:0000313" key="14">
    <source>
        <dbReference type="EMBL" id="AQG80633.1"/>
    </source>
</evidence>
<feature type="chain" id="PRO_5012817609" evidence="11">
    <location>
        <begin position="29"/>
        <end position="1069"/>
    </location>
</feature>
<dbReference type="GO" id="GO:0009279">
    <property type="term" value="C:cell outer membrane"/>
    <property type="evidence" value="ECO:0007669"/>
    <property type="project" value="UniProtKB-SubCell"/>
</dbReference>
<keyword evidence="4 8" id="KW-0812">Transmembrane</keyword>
<feature type="signal peptide" evidence="11">
    <location>
        <begin position="1"/>
        <end position="28"/>
    </location>
</feature>
<evidence type="ECO:0000256" key="4">
    <source>
        <dbReference type="ARBA" id="ARBA00022692"/>
    </source>
</evidence>
<protein>
    <submittedName>
        <fullName evidence="14">SusC/RagA family TonB-linked outer membrane protein</fullName>
    </submittedName>
</protein>
<gene>
    <name evidence="14" type="ORF">AWR27_15655</name>
</gene>
<keyword evidence="11" id="KW-0732">Signal</keyword>
<dbReference type="InterPro" id="IPR037066">
    <property type="entry name" value="Plug_dom_sf"/>
</dbReference>
<organism evidence="14 15">
    <name type="scientific">Spirosoma montaniterrae</name>
    <dbReference type="NCBI Taxonomy" id="1178516"/>
    <lineage>
        <taxon>Bacteria</taxon>
        <taxon>Pseudomonadati</taxon>
        <taxon>Bacteroidota</taxon>
        <taxon>Cytophagia</taxon>
        <taxon>Cytophagales</taxon>
        <taxon>Cytophagaceae</taxon>
        <taxon>Spirosoma</taxon>
    </lineage>
</organism>
<dbReference type="Gene3D" id="2.60.40.1120">
    <property type="entry name" value="Carboxypeptidase-like, regulatory domain"/>
    <property type="match status" value="1"/>
</dbReference>
<dbReference type="NCBIfam" id="TIGR04056">
    <property type="entry name" value="OMP_RagA_SusC"/>
    <property type="match status" value="1"/>
</dbReference>
<keyword evidence="5 9" id="KW-0798">TonB box</keyword>
<evidence type="ECO:0000256" key="8">
    <source>
        <dbReference type="PROSITE-ProRule" id="PRU01360"/>
    </source>
</evidence>